<gene>
    <name evidence="2" type="ORF">J2S25_000239</name>
</gene>
<keyword evidence="1" id="KW-0812">Transmembrane</keyword>
<keyword evidence="3" id="KW-1185">Reference proteome</keyword>
<sequence>MYKAVLVLYFVVITLIAVLFSGLKDSFYTFL</sequence>
<feature type="transmembrane region" description="Helical" evidence="1">
    <location>
        <begin position="6"/>
        <end position="23"/>
    </location>
</feature>
<proteinExistence type="predicted"/>
<keyword evidence="1" id="KW-1133">Transmembrane helix</keyword>
<keyword evidence="1" id="KW-0472">Membrane</keyword>
<dbReference type="EMBL" id="JAUSUN010000001">
    <property type="protein sequence ID" value="MDQ0412061.1"/>
    <property type="molecule type" value="Genomic_DNA"/>
</dbReference>
<evidence type="ECO:0000256" key="1">
    <source>
        <dbReference type="SAM" id="Phobius"/>
    </source>
</evidence>
<reference evidence="2 3" key="1">
    <citation type="submission" date="2023-07" db="EMBL/GenBank/DDBJ databases">
        <title>Genomic Encyclopedia of Type Strains, Phase IV (KMG-IV): sequencing the most valuable type-strain genomes for metagenomic binning, comparative biology and taxonomic classification.</title>
        <authorList>
            <person name="Goeker M."/>
        </authorList>
    </citation>
    <scope>NUCLEOTIDE SEQUENCE [LARGE SCALE GENOMIC DNA]</scope>
    <source>
        <strain evidence="2 3">DSM 19598</strain>
    </source>
</reference>
<evidence type="ECO:0000313" key="2">
    <source>
        <dbReference type="EMBL" id="MDQ0412061.1"/>
    </source>
</evidence>
<name>A0ABU0FQY3_9BACI</name>
<comment type="caution">
    <text evidence="2">The sequence shown here is derived from an EMBL/GenBank/DDBJ whole genome shotgun (WGS) entry which is preliminary data.</text>
</comment>
<protein>
    <submittedName>
        <fullName evidence="2">Uncharacterized protein</fullName>
    </submittedName>
</protein>
<dbReference type="Proteomes" id="UP001242313">
    <property type="component" value="Unassembled WGS sequence"/>
</dbReference>
<evidence type="ECO:0000313" key="3">
    <source>
        <dbReference type="Proteomes" id="UP001242313"/>
    </source>
</evidence>
<organism evidence="2 3">
    <name type="scientific">Mesobacillus stamsii</name>
    <dbReference type="NCBI Taxonomy" id="225347"/>
    <lineage>
        <taxon>Bacteria</taxon>
        <taxon>Bacillati</taxon>
        <taxon>Bacillota</taxon>
        <taxon>Bacilli</taxon>
        <taxon>Bacillales</taxon>
        <taxon>Bacillaceae</taxon>
        <taxon>Mesobacillus</taxon>
    </lineage>
</organism>
<accession>A0ABU0FQY3</accession>